<dbReference type="PANTHER" id="PTHR43833:SF9">
    <property type="entry name" value="POTASSIUM CHANNEL PROTEIN YUGO-RELATED"/>
    <property type="match status" value="1"/>
</dbReference>
<sequence>MDKKSALIFGFNKYAFEIVQNVKDTYQEVFLYSNNKNDLEDETYDAEYFDLSDDWSSIENSIDTESSVVFCVLADSAENIFLTISLREYFPKLSIIAIASNKENATKLSLAGANKVIPVVETTADIITNILQLPISNKVLHSILFEENDLKIAQIKIDEHCNIKDEEILSIDWSRYKGIIVLSLMHEDMKSEFIYSSKAKNHILTSGDTLVVVGYKNDIQEFRKYIRNRE</sequence>
<dbReference type="SUPFAM" id="SSF51735">
    <property type="entry name" value="NAD(P)-binding Rossmann-fold domains"/>
    <property type="match status" value="1"/>
</dbReference>
<evidence type="ECO:0000259" key="2">
    <source>
        <dbReference type="Pfam" id="PF02254"/>
    </source>
</evidence>
<dbReference type="InterPro" id="IPR036721">
    <property type="entry name" value="RCK_C_sf"/>
</dbReference>
<dbReference type="Proteomes" id="UP000671852">
    <property type="component" value="Chromosome"/>
</dbReference>
<feature type="domain" description="RCK N-terminal" evidence="2">
    <location>
        <begin position="7"/>
        <end position="117"/>
    </location>
</feature>
<dbReference type="GO" id="GO:0006813">
    <property type="term" value="P:potassium ion transport"/>
    <property type="evidence" value="ECO:0007669"/>
    <property type="project" value="InterPro"/>
</dbReference>
<evidence type="ECO:0000313" key="4">
    <source>
        <dbReference type="Proteomes" id="UP000671852"/>
    </source>
</evidence>
<feature type="domain" description="RCK C-terminal" evidence="1">
    <location>
        <begin position="153"/>
        <end position="226"/>
    </location>
</feature>
<name>A0A975B0Y1_9BACT</name>
<evidence type="ECO:0000259" key="1">
    <source>
        <dbReference type="Pfam" id="PF02080"/>
    </source>
</evidence>
<organism evidence="3 4">
    <name type="scientific">Sulfurimonas aquatica</name>
    <dbReference type="NCBI Taxonomy" id="2672570"/>
    <lineage>
        <taxon>Bacteria</taxon>
        <taxon>Pseudomonadati</taxon>
        <taxon>Campylobacterota</taxon>
        <taxon>Epsilonproteobacteria</taxon>
        <taxon>Campylobacterales</taxon>
        <taxon>Sulfurimonadaceae</taxon>
        <taxon>Sulfurimonas</taxon>
    </lineage>
</organism>
<dbReference type="RefSeq" id="WP_207560920.1">
    <property type="nucleotide sequence ID" value="NZ_CP046072.1"/>
</dbReference>
<gene>
    <name evidence="3" type="ORF">GJV85_08265</name>
</gene>
<dbReference type="Pfam" id="PF02080">
    <property type="entry name" value="TrkA_C"/>
    <property type="match status" value="1"/>
</dbReference>
<dbReference type="KEGG" id="saqt:GJV85_08265"/>
<dbReference type="SUPFAM" id="SSF116726">
    <property type="entry name" value="TrkA C-terminal domain-like"/>
    <property type="match status" value="1"/>
</dbReference>
<dbReference type="EMBL" id="CP046072">
    <property type="protein sequence ID" value="QSZ42105.1"/>
    <property type="molecule type" value="Genomic_DNA"/>
</dbReference>
<proteinExistence type="predicted"/>
<dbReference type="AlphaFoldDB" id="A0A975B0Y1"/>
<dbReference type="Gene3D" id="3.40.50.720">
    <property type="entry name" value="NAD(P)-binding Rossmann-like Domain"/>
    <property type="match status" value="1"/>
</dbReference>
<keyword evidence="4" id="KW-1185">Reference proteome</keyword>
<protein>
    <submittedName>
        <fullName evidence="3">Potassium transporter TrkA</fullName>
    </submittedName>
</protein>
<dbReference type="Gene3D" id="3.30.70.1450">
    <property type="entry name" value="Regulator of K+ conductance, C-terminal domain"/>
    <property type="match status" value="1"/>
</dbReference>
<accession>A0A975B0Y1</accession>
<dbReference type="Pfam" id="PF02254">
    <property type="entry name" value="TrkA_N"/>
    <property type="match status" value="1"/>
</dbReference>
<reference evidence="3" key="2">
    <citation type="submission" date="2021-04" db="EMBL/GenBank/DDBJ databases">
        <title>Isolation and characterization of a novel species of the genus Sulfurimonas.</title>
        <authorList>
            <person name="Fukui M."/>
        </authorList>
    </citation>
    <scope>NUCLEOTIDE SEQUENCE</scope>
    <source>
        <strain evidence="3">H1576</strain>
    </source>
</reference>
<evidence type="ECO:0000313" key="3">
    <source>
        <dbReference type="EMBL" id="QSZ42105.1"/>
    </source>
</evidence>
<dbReference type="InterPro" id="IPR006037">
    <property type="entry name" value="RCK_C"/>
</dbReference>
<dbReference type="InterPro" id="IPR050721">
    <property type="entry name" value="Trk_Ktr_HKT_K-transport"/>
</dbReference>
<dbReference type="InterPro" id="IPR003148">
    <property type="entry name" value="RCK_N"/>
</dbReference>
<dbReference type="PANTHER" id="PTHR43833">
    <property type="entry name" value="POTASSIUM CHANNEL PROTEIN 2-RELATED-RELATED"/>
    <property type="match status" value="1"/>
</dbReference>
<dbReference type="GO" id="GO:0008324">
    <property type="term" value="F:monoatomic cation transmembrane transporter activity"/>
    <property type="evidence" value="ECO:0007669"/>
    <property type="project" value="InterPro"/>
</dbReference>
<dbReference type="InterPro" id="IPR036291">
    <property type="entry name" value="NAD(P)-bd_dom_sf"/>
</dbReference>
<reference evidence="3" key="1">
    <citation type="submission" date="2019-11" db="EMBL/GenBank/DDBJ databases">
        <authorList>
            <person name="Kojima H."/>
        </authorList>
    </citation>
    <scope>NUCLEOTIDE SEQUENCE</scope>
    <source>
        <strain evidence="3">H1576</strain>
    </source>
</reference>